<feature type="compositionally biased region" description="Polar residues" evidence="1">
    <location>
        <begin position="193"/>
        <end position="207"/>
    </location>
</feature>
<dbReference type="Proteomes" id="UP001501310">
    <property type="component" value="Unassembled WGS sequence"/>
</dbReference>
<evidence type="ECO:0000313" key="2">
    <source>
        <dbReference type="EMBL" id="GAA4007602.1"/>
    </source>
</evidence>
<evidence type="ECO:0008006" key="4">
    <source>
        <dbReference type="Google" id="ProtNLM"/>
    </source>
</evidence>
<keyword evidence="3" id="KW-1185">Reference proteome</keyword>
<dbReference type="EMBL" id="BAAAZD010000002">
    <property type="protein sequence ID" value="GAA4007602.1"/>
    <property type="molecule type" value="Genomic_DNA"/>
</dbReference>
<accession>A0ABP7S709</accession>
<gene>
    <name evidence="2" type="ORF">GCM10022211_21190</name>
</gene>
<reference evidence="3" key="1">
    <citation type="journal article" date="2019" name="Int. J. Syst. Evol. Microbiol.">
        <title>The Global Catalogue of Microorganisms (GCM) 10K type strain sequencing project: providing services to taxonomists for standard genome sequencing and annotation.</title>
        <authorList>
            <consortium name="The Broad Institute Genomics Platform"/>
            <consortium name="The Broad Institute Genome Sequencing Center for Infectious Disease"/>
            <person name="Wu L."/>
            <person name="Ma J."/>
        </authorList>
    </citation>
    <scope>NUCLEOTIDE SEQUENCE [LARGE SCALE GENOMIC DNA]</scope>
    <source>
        <strain evidence="3">JCM 16603</strain>
    </source>
</reference>
<evidence type="ECO:0000256" key="1">
    <source>
        <dbReference type="SAM" id="MobiDB-lite"/>
    </source>
</evidence>
<feature type="region of interest" description="Disordered" evidence="1">
    <location>
        <begin position="188"/>
        <end position="207"/>
    </location>
</feature>
<name>A0ABP7S709_9SPHN</name>
<sequence length="207" mass="21087">MADTTNKLPEGTDTVIDTGGNGRSTTGIAGAGTTSATGGRTSATSSDTQTDALITRDTGDSDSETGSSGGIRGMVGTVTGKAKDEALGRARGFVGEGLKSSSNTLGSIAGIIEDTVEQIGERLGPQYGDYARSASQTIQRYASTLENKDPDELVDDARSLIRKSPAVAITGAAILGFGLIRLIKAGLPEEDSNGTGNRQGNRASTTR</sequence>
<feature type="compositionally biased region" description="Low complexity" evidence="1">
    <location>
        <begin position="23"/>
        <end position="56"/>
    </location>
</feature>
<protein>
    <recommendedName>
        <fullName evidence="4">CsbD-like domain-containing protein</fullName>
    </recommendedName>
</protein>
<feature type="region of interest" description="Disordered" evidence="1">
    <location>
        <begin position="1"/>
        <end position="76"/>
    </location>
</feature>
<comment type="caution">
    <text evidence="2">The sequence shown here is derived from an EMBL/GenBank/DDBJ whole genome shotgun (WGS) entry which is preliminary data.</text>
</comment>
<dbReference type="RefSeq" id="WP_344710242.1">
    <property type="nucleotide sequence ID" value="NZ_BAAAZD010000002.1"/>
</dbReference>
<proteinExistence type="predicted"/>
<organism evidence="2 3">
    <name type="scientific">Sphingomonas humi</name>
    <dbReference type="NCBI Taxonomy" id="335630"/>
    <lineage>
        <taxon>Bacteria</taxon>
        <taxon>Pseudomonadati</taxon>
        <taxon>Pseudomonadota</taxon>
        <taxon>Alphaproteobacteria</taxon>
        <taxon>Sphingomonadales</taxon>
        <taxon>Sphingomonadaceae</taxon>
        <taxon>Sphingomonas</taxon>
    </lineage>
</organism>
<evidence type="ECO:0000313" key="3">
    <source>
        <dbReference type="Proteomes" id="UP001501310"/>
    </source>
</evidence>